<keyword evidence="4 7" id="KW-0863">Zinc-finger</keyword>
<feature type="compositionally biased region" description="Basic and acidic residues" evidence="8">
    <location>
        <begin position="198"/>
        <end position="213"/>
    </location>
</feature>
<evidence type="ECO:0000259" key="9">
    <source>
        <dbReference type="PROSITE" id="PS50157"/>
    </source>
</evidence>
<comment type="subcellular location">
    <subcellularLocation>
        <location evidence="1">Nucleus</location>
    </subcellularLocation>
</comment>
<dbReference type="FunFam" id="3.30.160.60:FF:000630">
    <property type="entry name" value="Zinc finger protein 180"/>
    <property type="match status" value="1"/>
</dbReference>
<keyword evidence="2" id="KW-0479">Metal-binding</keyword>
<dbReference type="InterPro" id="IPR036236">
    <property type="entry name" value="Znf_C2H2_sf"/>
</dbReference>
<accession>A0A482WI18</accession>
<dbReference type="GO" id="GO:0000981">
    <property type="term" value="F:DNA-binding transcription factor activity, RNA polymerase II-specific"/>
    <property type="evidence" value="ECO:0007669"/>
    <property type="project" value="TreeGrafter"/>
</dbReference>
<dbReference type="OrthoDB" id="10027876at2759"/>
<proteinExistence type="predicted"/>
<protein>
    <recommendedName>
        <fullName evidence="9">C2H2-type domain-containing protein</fullName>
    </recommendedName>
</protein>
<dbReference type="GO" id="GO:0005634">
    <property type="term" value="C:nucleus"/>
    <property type="evidence" value="ECO:0007669"/>
    <property type="project" value="UniProtKB-SubCell"/>
</dbReference>
<feature type="domain" description="C2H2-type" evidence="9">
    <location>
        <begin position="348"/>
        <end position="375"/>
    </location>
</feature>
<dbReference type="Pfam" id="PF00096">
    <property type="entry name" value="zf-C2H2"/>
    <property type="match status" value="4"/>
</dbReference>
<dbReference type="AlphaFoldDB" id="A0A482WI18"/>
<gene>
    <name evidence="10" type="ORF">LSTR_LSTR009827</name>
</gene>
<organism evidence="10 11">
    <name type="scientific">Laodelphax striatellus</name>
    <name type="common">Small brown planthopper</name>
    <name type="synonym">Delphax striatella</name>
    <dbReference type="NCBI Taxonomy" id="195883"/>
    <lineage>
        <taxon>Eukaryota</taxon>
        <taxon>Metazoa</taxon>
        <taxon>Ecdysozoa</taxon>
        <taxon>Arthropoda</taxon>
        <taxon>Hexapoda</taxon>
        <taxon>Insecta</taxon>
        <taxon>Pterygota</taxon>
        <taxon>Neoptera</taxon>
        <taxon>Paraneoptera</taxon>
        <taxon>Hemiptera</taxon>
        <taxon>Auchenorrhyncha</taxon>
        <taxon>Fulgoroidea</taxon>
        <taxon>Delphacidae</taxon>
        <taxon>Criomorphinae</taxon>
        <taxon>Laodelphax</taxon>
    </lineage>
</organism>
<feature type="region of interest" description="Disordered" evidence="8">
    <location>
        <begin position="20"/>
        <end position="47"/>
    </location>
</feature>
<evidence type="ECO:0000313" key="11">
    <source>
        <dbReference type="Proteomes" id="UP000291343"/>
    </source>
</evidence>
<sequence>MKTGQRDLLRMEYSTYRVTVPLSKKKRKTNNDELADDDDDYSEHNGSRIEVNKRNMEEILENNNLPAQSEVCQTKMEPMDSEGEGESNNEDLDIDIHYNYDDIKKEYQSERIESNVFKVNDTIESELIHNNQPIKIEECTGGLGDWSHLHQSQPSPIDGGNLKAGRRRSRKMQIVVRDELPPFDDNEPTLCGEDEESNVEKKSKTNRTDSNVKKKEKKKRNGTDSDVKKKERIGTDLDVKKKRIRKRADKSEIVTESVTANCGVVFVCAICEKSFASEHLLNKHSNIHAPASLCQYCGKIFSHQHNMRTHMRVHTGEKPYHCSLCDRKFARKDHLARHIDTHTGVRPFQCKVCEKTFRRSTHLNRHSKLHTGEKPYPCINNELADDDHYSEHNGSRIEINKRNMEEILENNNLPAQSEVCQLKMEPMDSEGEGESNNEDLDIDIHYNYEDIKKECQSEGIESNVFKSVPAVGRLSHLHQSQPSPIDGGNLKAGRRRSRKMQIEDVNDPTLCRCDEESNVEKKKQTNRTDSNVKKKEKKKRNGTDSDVKKKERIRTDLDVKKKRIRKRADNLKVLQPIAVLFLFVLFVKNHSPRASFEQTLKHTRAR</sequence>
<feature type="region of interest" description="Disordered" evidence="8">
    <location>
        <begin position="475"/>
        <end position="503"/>
    </location>
</feature>
<dbReference type="Gene3D" id="3.30.160.60">
    <property type="entry name" value="Classic Zinc Finger"/>
    <property type="match status" value="3"/>
</dbReference>
<evidence type="ECO:0000256" key="2">
    <source>
        <dbReference type="ARBA" id="ARBA00022723"/>
    </source>
</evidence>
<keyword evidence="11" id="KW-1185">Reference proteome</keyword>
<feature type="compositionally biased region" description="Acidic residues" evidence="8">
    <location>
        <begin position="181"/>
        <end position="197"/>
    </location>
</feature>
<evidence type="ECO:0000256" key="6">
    <source>
        <dbReference type="ARBA" id="ARBA00023242"/>
    </source>
</evidence>
<evidence type="ECO:0000256" key="1">
    <source>
        <dbReference type="ARBA" id="ARBA00004123"/>
    </source>
</evidence>
<dbReference type="FunFam" id="3.30.160.60:FF:000624">
    <property type="entry name" value="zinc finger protein 697"/>
    <property type="match status" value="1"/>
</dbReference>
<feature type="region of interest" description="Disordered" evidence="8">
    <location>
        <begin position="148"/>
        <end position="229"/>
    </location>
</feature>
<feature type="region of interest" description="Disordered" evidence="8">
    <location>
        <begin position="516"/>
        <end position="549"/>
    </location>
</feature>
<keyword evidence="5" id="KW-0862">Zinc</keyword>
<evidence type="ECO:0000256" key="4">
    <source>
        <dbReference type="ARBA" id="ARBA00022771"/>
    </source>
</evidence>
<keyword evidence="6" id="KW-0539">Nucleus</keyword>
<keyword evidence="3" id="KW-0677">Repeat</keyword>
<dbReference type="PROSITE" id="PS50157">
    <property type="entry name" value="ZINC_FINGER_C2H2_2"/>
    <property type="match status" value="4"/>
</dbReference>
<comment type="caution">
    <text evidence="10">The sequence shown here is derived from an EMBL/GenBank/DDBJ whole genome shotgun (WGS) entry which is preliminary data.</text>
</comment>
<evidence type="ECO:0000256" key="3">
    <source>
        <dbReference type="ARBA" id="ARBA00022737"/>
    </source>
</evidence>
<dbReference type="GO" id="GO:0008270">
    <property type="term" value="F:zinc ion binding"/>
    <property type="evidence" value="ECO:0007669"/>
    <property type="project" value="UniProtKB-KW"/>
</dbReference>
<evidence type="ECO:0000256" key="8">
    <source>
        <dbReference type="SAM" id="MobiDB-lite"/>
    </source>
</evidence>
<dbReference type="FunFam" id="3.30.160.60:FF:000145">
    <property type="entry name" value="Zinc finger protein 574"/>
    <property type="match status" value="1"/>
</dbReference>
<feature type="domain" description="C2H2-type" evidence="9">
    <location>
        <begin position="320"/>
        <end position="347"/>
    </location>
</feature>
<evidence type="ECO:0000256" key="7">
    <source>
        <dbReference type="PROSITE-ProRule" id="PRU00042"/>
    </source>
</evidence>
<dbReference type="PANTHER" id="PTHR24394:SF44">
    <property type="entry name" value="ZINC FINGER PROTEIN 271-LIKE"/>
    <property type="match status" value="1"/>
</dbReference>
<dbReference type="SMART" id="SM00355">
    <property type="entry name" value="ZnF_C2H2"/>
    <property type="match status" value="4"/>
</dbReference>
<dbReference type="SUPFAM" id="SSF57667">
    <property type="entry name" value="beta-beta-alpha zinc fingers"/>
    <property type="match status" value="3"/>
</dbReference>
<dbReference type="InParanoid" id="A0A482WI18"/>
<name>A0A482WI18_LAOST</name>
<evidence type="ECO:0000313" key="10">
    <source>
        <dbReference type="EMBL" id="RZF33098.1"/>
    </source>
</evidence>
<feature type="domain" description="C2H2-type" evidence="9">
    <location>
        <begin position="292"/>
        <end position="319"/>
    </location>
</feature>
<dbReference type="STRING" id="195883.A0A482WI18"/>
<feature type="domain" description="C2H2-type" evidence="9">
    <location>
        <begin position="266"/>
        <end position="289"/>
    </location>
</feature>
<reference evidence="10 11" key="1">
    <citation type="journal article" date="2017" name="Gigascience">
        <title>Genome sequence of the small brown planthopper, Laodelphax striatellus.</title>
        <authorList>
            <person name="Zhu J."/>
            <person name="Jiang F."/>
            <person name="Wang X."/>
            <person name="Yang P."/>
            <person name="Bao Y."/>
            <person name="Zhao W."/>
            <person name="Wang W."/>
            <person name="Lu H."/>
            <person name="Wang Q."/>
            <person name="Cui N."/>
            <person name="Li J."/>
            <person name="Chen X."/>
            <person name="Luo L."/>
            <person name="Yu J."/>
            <person name="Kang L."/>
            <person name="Cui F."/>
        </authorList>
    </citation>
    <scope>NUCLEOTIDE SEQUENCE [LARGE SCALE GENOMIC DNA]</scope>
    <source>
        <strain evidence="10">Lst14</strain>
    </source>
</reference>
<dbReference type="Proteomes" id="UP000291343">
    <property type="component" value="Unassembled WGS sequence"/>
</dbReference>
<dbReference type="EMBL" id="QKKF02034882">
    <property type="protein sequence ID" value="RZF33098.1"/>
    <property type="molecule type" value="Genomic_DNA"/>
</dbReference>
<dbReference type="PANTHER" id="PTHR24394">
    <property type="entry name" value="ZINC FINGER PROTEIN"/>
    <property type="match status" value="1"/>
</dbReference>
<dbReference type="PROSITE" id="PS00028">
    <property type="entry name" value="ZINC_FINGER_C2H2_1"/>
    <property type="match status" value="3"/>
</dbReference>
<dbReference type="InterPro" id="IPR013087">
    <property type="entry name" value="Znf_C2H2_type"/>
</dbReference>
<evidence type="ECO:0000256" key="5">
    <source>
        <dbReference type="ARBA" id="ARBA00022833"/>
    </source>
</evidence>